<dbReference type="InterPro" id="IPR007110">
    <property type="entry name" value="Ig-like_dom"/>
</dbReference>
<dbReference type="Pfam" id="PF08205">
    <property type="entry name" value="C2-set_2"/>
    <property type="match status" value="1"/>
</dbReference>
<evidence type="ECO:0000313" key="3">
    <source>
        <dbReference type="EMBL" id="KAG0726915.1"/>
    </source>
</evidence>
<protein>
    <recommendedName>
        <fullName evidence="2">Ig-like domain-containing protein</fullName>
    </recommendedName>
</protein>
<dbReference type="InterPro" id="IPR013783">
    <property type="entry name" value="Ig-like_fold"/>
</dbReference>
<dbReference type="EMBL" id="JACEEZ010003881">
    <property type="protein sequence ID" value="KAG0726915.1"/>
    <property type="molecule type" value="Genomic_DNA"/>
</dbReference>
<dbReference type="SUPFAM" id="SSF48726">
    <property type="entry name" value="Immunoglobulin"/>
    <property type="match status" value="2"/>
</dbReference>
<comment type="caution">
    <text evidence="3">The sequence shown here is derived from an EMBL/GenBank/DDBJ whole genome shotgun (WGS) entry which is preliminary data.</text>
</comment>
<evidence type="ECO:0000259" key="2">
    <source>
        <dbReference type="PROSITE" id="PS50835"/>
    </source>
</evidence>
<reference evidence="3" key="1">
    <citation type="submission" date="2020-07" db="EMBL/GenBank/DDBJ databases">
        <title>The High-quality genome of the commercially important snow crab, Chionoecetes opilio.</title>
        <authorList>
            <person name="Jeong J.-H."/>
            <person name="Ryu S."/>
        </authorList>
    </citation>
    <scope>NUCLEOTIDE SEQUENCE</scope>
    <source>
        <strain evidence="3">MADBK_172401_WGS</strain>
        <tissue evidence="3">Digestive gland</tissue>
    </source>
</reference>
<proteinExistence type="predicted"/>
<evidence type="ECO:0000256" key="1">
    <source>
        <dbReference type="ARBA" id="ARBA00023157"/>
    </source>
</evidence>
<dbReference type="Proteomes" id="UP000770661">
    <property type="component" value="Unassembled WGS sequence"/>
</dbReference>
<sequence>MDCATKRGHARPNEPKEIVSAQVFGSRAQYQFMDGYAYLKVVDLQIEDAGHYTCRMDIRGIDTIGHSTSIYTRSSWSPSPLTVVRMRQFSPHWSNLVLVAGSARPSNPTIIGEDGREVFNNLGPYNEDATINVTCQVEGVKPLTVEITRPTYSLVVGKEYNITCESRDGLPPARITWWLLGKKMNADQIFTDTQGNVSRSILRLRPEIEHAKEKLQCHAESPKIAHPPLIDTWVLNVQ</sequence>
<evidence type="ECO:0000313" key="4">
    <source>
        <dbReference type="Proteomes" id="UP000770661"/>
    </source>
</evidence>
<dbReference type="AlphaFoldDB" id="A0A8J5D332"/>
<accession>A0A8J5D332</accession>
<dbReference type="PROSITE" id="PS50835">
    <property type="entry name" value="IG_LIKE"/>
    <property type="match status" value="1"/>
</dbReference>
<keyword evidence="1" id="KW-1015">Disulfide bond</keyword>
<feature type="domain" description="Ig-like" evidence="2">
    <location>
        <begin position="142"/>
        <end position="221"/>
    </location>
</feature>
<dbReference type="Gene3D" id="2.60.40.10">
    <property type="entry name" value="Immunoglobulins"/>
    <property type="match status" value="1"/>
</dbReference>
<dbReference type="PANTHER" id="PTHR23278">
    <property type="entry name" value="SIDESTEP PROTEIN"/>
    <property type="match status" value="1"/>
</dbReference>
<dbReference type="InterPro" id="IPR036179">
    <property type="entry name" value="Ig-like_dom_sf"/>
</dbReference>
<dbReference type="OrthoDB" id="6370695at2759"/>
<organism evidence="3 4">
    <name type="scientific">Chionoecetes opilio</name>
    <name type="common">Atlantic snow crab</name>
    <name type="synonym">Cancer opilio</name>
    <dbReference type="NCBI Taxonomy" id="41210"/>
    <lineage>
        <taxon>Eukaryota</taxon>
        <taxon>Metazoa</taxon>
        <taxon>Ecdysozoa</taxon>
        <taxon>Arthropoda</taxon>
        <taxon>Crustacea</taxon>
        <taxon>Multicrustacea</taxon>
        <taxon>Malacostraca</taxon>
        <taxon>Eumalacostraca</taxon>
        <taxon>Eucarida</taxon>
        <taxon>Decapoda</taxon>
        <taxon>Pleocyemata</taxon>
        <taxon>Brachyura</taxon>
        <taxon>Eubrachyura</taxon>
        <taxon>Majoidea</taxon>
        <taxon>Majidae</taxon>
        <taxon>Chionoecetes</taxon>
    </lineage>
</organism>
<dbReference type="InterPro" id="IPR013162">
    <property type="entry name" value="CD80_C2-set"/>
</dbReference>
<name>A0A8J5D332_CHIOP</name>
<dbReference type="PANTHER" id="PTHR23278:SF19">
    <property type="entry name" value="OBSCURIN"/>
    <property type="match status" value="1"/>
</dbReference>
<gene>
    <name evidence="3" type="ORF">GWK47_004147</name>
</gene>
<keyword evidence="4" id="KW-1185">Reference proteome</keyword>